<dbReference type="InterPro" id="IPR012337">
    <property type="entry name" value="RNaseH-like_sf"/>
</dbReference>
<dbReference type="SUPFAM" id="SSF53098">
    <property type="entry name" value="Ribonuclease H-like"/>
    <property type="match status" value="1"/>
</dbReference>
<gene>
    <name evidence="2" type="ORF">glysoja_044276</name>
</gene>
<dbReference type="CDD" id="cd06222">
    <property type="entry name" value="RNase_H_like"/>
    <property type="match status" value="1"/>
</dbReference>
<evidence type="ECO:0000259" key="1">
    <source>
        <dbReference type="Pfam" id="PF13456"/>
    </source>
</evidence>
<dbReference type="EMBL" id="KN661170">
    <property type="protein sequence ID" value="KHN15281.1"/>
    <property type="molecule type" value="Genomic_DNA"/>
</dbReference>
<organism evidence="2">
    <name type="scientific">Glycine soja</name>
    <name type="common">Wild soybean</name>
    <dbReference type="NCBI Taxonomy" id="3848"/>
    <lineage>
        <taxon>Eukaryota</taxon>
        <taxon>Viridiplantae</taxon>
        <taxon>Streptophyta</taxon>
        <taxon>Embryophyta</taxon>
        <taxon>Tracheophyta</taxon>
        <taxon>Spermatophyta</taxon>
        <taxon>Magnoliopsida</taxon>
        <taxon>eudicotyledons</taxon>
        <taxon>Gunneridae</taxon>
        <taxon>Pentapetalae</taxon>
        <taxon>rosids</taxon>
        <taxon>fabids</taxon>
        <taxon>Fabales</taxon>
        <taxon>Fabaceae</taxon>
        <taxon>Papilionoideae</taxon>
        <taxon>50 kb inversion clade</taxon>
        <taxon>NPAAA clade</taxon>
        <taxon>indigoferoid/millettioid clade</taxon>
        <taxon>Phaseoleae</taxon>
        <taxon>Glycine</taxon>
        <taxon>Glycine subgen. Soja</taxon>
    </lineage>
</organism>
<sequence>ELHVLFHGLSLAWNSGYKSVECESHSLLALQLVAEGVTTHHSYTPIINCICTFQTKKWQLSFHHVYREANICANWLSKKGSSSPEPMSTLVPCPISLSPMLLVDALRMFFL</sequence>
<dbReference type="AlphaFoldDB" id="A0A0B2Q138"/>
<dbReference type="Pfam" id="PF13456">
    <property type="entry name" value="RVT_3"/>
    <property type="match status" value="1"/>
</dbReference>
<dbReference type="InterPro" id="IPR044730">
    <property type="entry name" value="RNase_H-like_dom_plant"/>
</dbReference>
<protein>
    <recommendedName>
        <fullName evidence="1">RNase H type-1 domain-containing protein</fullName>
    </recommendedName>
</protein>
<proteinExistence type="predicted"/>
<dbReference type="Proteomes" id="UP000053555">
    <property type="component" value="Unassembled WGS sequence"/>
</dbReference>
<evidence type="ECO:0000313" key="2">
    <source>
        <dbReference type="EMBL" id="KHN15281.1"/>
    </source>
</evidence>
<dbReference type="PANTHER" id="PTHR34023">
    <property type="entry name" value="RNASE H DOMAIN-CONTAINING PROTEIN"/>
    <property type="match status" value="1"/>
</dbReference>
<feature type="domain" description="RNase H type-1" evidence="1">
    <location>
        <begin position="1"/>
        <end position="79"/>
    </location>
</feature>
<accession>A0A0B2Q138</accession>
<feature type="non-terminal residue" evidence="2">
    <location>
        <position position="1"/>
    </location>
</feature>
<dbReference type="Gene3D" id="3.30.420.10">
    <property type="entry name" value="Ribonuclease H-like superfamily/Ribonuclease H"/>
    <property type="match status" value="1"/>
</dbReference>
<dbReference type="GO" id="GO:0003676">
    <property type="term" value="F:nucleic acid binding"/>
    <property type="evidence" value="ECO:0007669"/>
    <property type="project" value="InterPro"/>
</dbReference>
<dbReference type="InterPro" id="IPR036397">
    <property type="entry name" value="RNaseH_sf"/>
</dbReference>
<feature type="non-terminal residue" evidence="2">
    <location>
        <position position="111"/>
    </location>
</feature>
<reference evidence="2" key="1">
    <citation type="submission" date="2014-07" db="EMBL/GenBank/DDBJ databases">
        <title>Identification of a novel salt tolerance gene in wild soybean by whole-genome sequencing.</title>
        <authorList>
            <person name="Lam H.-M."/>
            <person name="Qi X."/>
            <person name="Li M.-W."/>
            <person name="Liu X."/>
            <person name="Xie M."/>
            <person name="Ni M."/>
            <person name="Xu X."/>
        </authorList>
    </citation>
    <scope>NUCLEOTIDE SEQUENCE [LARGE SCALE GENOMIC DNA]</scope>
    <source>
        <tissue evidence="2">Root</tissue>
    </source>
</reference>
<name>A0A0B2Q138_GLYSO</name>
<dbReference type="InterPro" id="IPR002156">
    <property type="entry name" value="RNaseH_domain"/>
</dbReference>
<dbReference type="GO" id="GO:0004523">
    <property type="term" value="F:RNA-DNA hybrid ribonuclease activity"/>
    <property type="evidence" value="ECO:0007669"/>
    <property type="project" value="InterPro"/>
</dbReference>
<dbReference type="PANTHER" id="PTHR34023:SF5">
    <property type="entry name" value="RNASE H TYPE-1 DOMAIN-CONTAINING PROTEIN"/>
    <property type="match status" value="1"/>
</dbReference>